<feature type="compositionally biased region" description="Low complexity" evidence="5">
    <location>
        <begin position="229"/>
        <end position="240"/>
    </location>
</feature>
<dbReference type="EMBL" id="KV454408">
    <property type="protein sequence ID" value="ODQ66517.1"/>
    <property type="molecule type" value="Genomic_DNA"/>
</dbReference>
<gene>
    <name evidence="7" type="ORF">NADFUDRAFT_82311</name>
</gene>
<feature type="compositionally biased region" description="Polar residues" evidence="5">
    <location>
        <begin position="291"/>
        <end position="313"/>
    </location>
</feature>
<feature type="compositionally biased region" description="Polar residues" evidence="5">
    <location>
        <begin position="391"/>
        <end position="409"/>
    </location>
</feature>
<feature type="non-terminal residue" evidence="7">
    <location>
        <position position="1437"/>
    </location>
</feature>
<dbReference type="GO" id="GO:0005886">
    <property type="term" value="C:plasma membrane"/>
    <property type="evidence" value="ECO:0007669"/>
    <property type="project" value="TreeGrafter"/>
</dbReference>
<organism evidence="7 8">
    <name type="scientific">Nadsonia fulvescens var. elongata DSM 6958</name>
    <dbReference type="NCBI Taxonomy" id="857566"/>
    <lineage>
        <taxon>Eukaryota</taxon>
        <taxon>Fungi</taxon>
        <taxon>Dikarya</taxon>
        <taxon>Ascomycota</taxon>
        <taxon>Saccharomycotina</taxon>
        <taxon>Dipodascomycetes</taxon>
        <taxon>Dipodascales</taxon>
        <taxon>Dipodascales incertae sedis</taxon>
        <taxon>Nadsonia</taxon>
    </lineage>
</organism>
<keyword evidence="4" id="KW-0175">Coiled coil</keyword>
<evidence type="ECO:0000256" key="1">
    <source>
        <dbReference type="ARBA" id="ARBA00006518"/>
    </source>
</evidence>
<evidence type="ECO:0000256" key="3">
    <source>
        <dbReference type="ARBA" id="ARBA00022483"/>
    </source>
</evidence>
<dbReference type="Pfam" id="PF15277">
    <property type="entry name" value="Sec3-PIP2_bind"/>
    <property type="match status" value="1"/>
</dbReference>
<dbReference type="GO" id="GO:0005546">
    <property type="term" value="F:phosphatidylinositol-4,5-bisphosphate binding"/>
    <property type="evidence" value="ECO:0007669"/>
    <property type="project" value="TreeGrafter"/>
</dbReference>
<dbReference type="Gene3D" id="2.30.29.90">
    <property type="match status" value="1"/>
</dbReference>
<dbReference type="SMART" id="SM01313">
    <property type="entry name" value="Sec3-PIP2_bind"/>
    <property type="match status" value="1"/>
</dbReference>
<keyword evidence="2" id="KW-0813">Transport</keyword>
<dbReference type="STRING" id="857566.A0A1E3PNT0"/>
<dbReference type="GO" id="GO:0000145">
    <property type="term" value="C:exocyst"/>
    <property type="evidence" value="ECO:0007669"/>
    <property type="project" value="InterPro"/>
</dbReference>
<feature type="compositionally biased region" description="Low complexity" evidence="5">
    <location>
        <begin position="335"/>
        <end position="359"/>
    </location>
</feature>
<dbReference type="InterPro" id="IPR028258">
    <property type="entry name" value="Sec3-PIP2_bind"/>
</dbReference>
<dbReference type="InterPro" id="IPR048628">
    <property type="entry name" value="Sec3_C"/>
</dbReference>
<dbReference type="PANTHER" id="PTHR16092">
    <property type="entry name" value="SEC3/SYNTAXIN-RELATED"/>
    <property type="match status" value="1"/>
</dbReference>
<name>A0A1E3PNT0_9ASCO</name>
<accession>A0A1E3PNT0</accession>
<dbReference type="GO" id="GO:0006893">
    <property type="term" value="P:Golgi to plasma membrane transport"/>
    <property type="evidence" value="ECO:0007669"/>
    <property type="project" value="TreeGrafter"/>
</dbReference>
<keyword evidence="3" id="KW-0268">Exocytosis</keyword>
<dbReference type="Pfam" id="PF09763">
    <property type="entry name" value="Sec3_CC"/>
    <property type="match status" value="1"/>
</dbReference>
<evidence type="ECO:0000256" key="5">
    <source>
        <dbReference type="SAM" id="MobiDB-lite"/>
    </source>
</evidence>
<evidence type="ECO:0000256" key="4">
    <source>
        <dbReference type="ARBA" id="ARBA00023054"/>
    </source>
</evidence>
<feature type="compositionally biased region" description="Low complexity" evidence="5">
    <location>
        <begin position="314"/>
        <end position="328"/>
    </location>
</feature>
<feature type="region of interest" description="Disordered" evidence="5">
    <location>
        <begin position="208"/>
        <end position="359"/>
    </location>
</feature>
<protein>
    <recommendedName>
        <fullName evidence="6">Exocyst complex component Sec3 PIP2-binding N-terminal domain-containing protein</fullName>
    </recommendedName>
</protein>
<dbReference type="GO" id="GO:0006887">
    <property type="term" value="P:exocytosis"/>
    <property type="evidence" value="ECO:0007669"/>
    <property type="project" value="UniProtKB-KW"/>
</dbReference>
<evidence type="ECO:0000256" key="2">
    <source>
        <dbReference type="ARBA" id="ARBA00022448"/>
    </source>
</evidence>
<sequence length="1437" mass="159682">MSAPKPGISPTPSAGVNLAKQYEDDKSRIIKSCFSKPDKSGVIPENYITHVRIIEDSHYPSSRPPPNSASASEKHRTLIISYLKTGPVRVHKARQNADGSFQIGKTWNLIDLTRVENDLSPGFNGFKMHFSKIYYWQTNTPIEKEAFLKSLINAYRKYTRGKLPELVGLDPNFGMSMNASRSQKPPPNANVQSAVAAAPTAALAPASVPPIKANGEQGMKGPLVYPDGSKTTTSSAPATAHLRRKSTSEFLHKPVTAAGAVVSSMSNMMPHHSKPKEKSSRPPSPGRMKSLINTAMHSPSQNITPPTTPTVNQISSSSPSINGSSSPGKQKRTLRNSPSISSLSSRLSQSSLSSKLTRSATSIFPSKKAAKAPKPLILDEKSIIQPPFFSGDSNNSPGVSPTSSHVSSLTNFRDLSTPIRGSVPLSIAAINKRTESLDVFDGSSDLTGSIPHSTPTIPPANTAAAAPEYIEAPQVSLNDGSNSSPSMAAAFKATFDNMEISKENVVTVAGFTSMVSSEPSQNTIPLQIAKNAPASMATAFDTSIPKSTSVSEPFTLLVNGPDSEPSQREEYPQNYEDDTPTNNQVIGIIDEDTSSKAKRKSVISDISVFTNRKSFQEQHNLANDTEISTTPYMYNYGNNEADFDSDVTDEEFMRDRRLADERFDTDNEETDDAVEEEKYEKVNENYFPADFQAGNEGQIIESVNLQGNTLPSLSRQSQIDIKLPEKNENYIINDNGNNSAVCATNSEADALALEGFLTELDWNGRDDSEKLGKKMDAQLAEIESTVISNIIGVDSRLDSIEGGLDKAIKECEMLDMVFSIFSAKLGAFSKDISHIESQGEGLQVKAVNQKHLYDSLSNIIRKANTSTTDYSILLTADLNDIMGVQTMEQTLTEIYGIIKDFQRPSYDDGNVYIGEMKIMRDRDHGYEQILSSFVVKFTRNLTDKLEKAVYSAESQAITKKNSKHPSIEPLEKFLDPLFVYSSVLLFLQDIDSYSYQSLLKSYESIVSNYFNRAFAAFFSNWLKLATMDDPRGKQFWFSHKENSQSVPTSSISSISAASATPVKSMKRSHTLARLKSAATGDFKETRSVPLPQLSQNSPSNTIPLLKKKEIFMRRFFVPILTTIRETLAIQNEILIQFFHLSSFAQRDFNTYVNNNVPLANRKFHDLATTTREADADRLNSTELFNVMKNIFPKLDKAPDFFHELLLYNPIECPSLLILIEKLLSETCHTNQEFLNNIYIKIHARIRGLWSKFIEDQIRSINQTLISSKKRRYILNFIRVFPDFCEKIESQLTHDTINPSTTYKLQSREGGQSTRELVDESYEKISKAIFYNLRRIAKDTTANSTVGVNKDSESTDYEDKTVLNHHILMVENMNYWTENLGDMDNEILSNILTLSRVTYGSHLGKYVNIVIHRPLGRLMDFIEAIDVLLLKDPKVNLV</sequence>
<feature type="domain" description="Exocyst complex component Sec3 PIP2-binding N-terminal" evidence="6">
    <location>
        <begin position="71"/>
        <end position="158"/>
    </location>
</feature>
<dbReference type="InterPro" id="IPR019160">
    <property type="entry name" value="Sec3_CC"/>
</dbReference>
<dbReference type="CDD" id="cd13315">
    <property type="entry name" value="PH_Sec3"/>
    <property type="match status" value="1"/>
</dbReference>
<dbReference type="OrthoDB" id="27109at2759"/>
<dbReference type="PANTHER" id="PTHR16092:SF14">
    <property type="entry name" value="EXOCYST COMPLEX COMPONENT 1 ISOFORM X1"/>
    <property type="match status" value="1"/>
</dbReference>
<evidence type="ECO:0000313" key="7">
    <source>
        <dbReference type="EMBL" id="ODQ66517.1"/>
    </source>
</evidence>
<evidence type="ECO:0000259" key="6">
    <source>
        <dbReference type="SMART" id="SM01313"/>
    </source>
</evidence>
<dbReference type="Pfam" id="PF20654">
    <property type="entry name" value="Sec3_C-term"/>
    <property type="match status" value="1"/>
</dbReference>
<feature type="region of interest" description="Disordered" evidence="5">
    <location>
        <begin position="558"/>
        <end position="583"/>
    </location>
</feature>
<feature type="region of interest" description="Disordered" evidence="5">
    <location>
        <begin position="388"/>
        <end position="409"/>
    </location>
</feature>
<proteinExistence type="inferred from homology"/>
<evidence type="ECO:0000313" key="8">
    <source>
        <dbReference type="Proteomes" id="UP000095009"/>
    </source>
</evidence>
<dbReference type="Proteomes" id="UP000095009">
    <property type="component" value="Unassembled WGS sequence"/>
</dbReference>
<reference evidence="7 8" key="1">
    <citation type="journal article" date="2016" name="Proc. Natl. Acad. Sci. U.S.A.">
        <title>Comparative genomics of biotechnologically important yeasts.</title>
        <authorList>
            <person name="Riley R."/>
            <person name="Haridas S."/>
            <person name="Wolfe K.H."/>
            <person name="Lopes M.R."/>
            <person name="Hittinger C.T."/>
            <person name="Goeker M."/>
            <person name="Salamov A.A."/>
            <person name="Wisecaver J.H."/>
            <person name="Long T.M."/>
            <person name="Calvey C.H."/>
            <person name="Aerts A.L."/>
            <person name="Barry K.W."/>
            <person name="Choi C."/>
            <person name="Clum A."/>
            <person name="Coughlan A.Y."/>
            <person name="Deshpande S."/>
            <person name="Douglass A.P."/>
            <person name="Hanson S.J."/>
            <person name="Klenk H.-P."/>
            <person name="LaButti K.M."/>
            <person name="Lapidus A."/>
            <person name="Lindquist E.A."/>
            <person name="Lipzen A.M."/>
            <person name="Meier-Kolthoff J.P."/>
            <person name="Ohm R.A."/>
            <person name="Otillar R.P."/>
            <person name="Pangilinan J.L."/>
            <person name="Peng Y."/>
            <person name="Rokas A."/>
            <person name="Rosa C.A."/>
            <person name="Scheuner C."/>
            <person name="Sibirny A.A."/>
            <person name="Slot J.C."/>
            <person name="Stielow J.B."/>
            <person name="Sun H."/>
            <person name="Kurtzman C.P."/>
            <person name="Blackwell M."/>
            <person name="Grigoriev I.V."/>
            <person name="Jeffries T.W."/>
        </authorList>
    </citation>
    <scope>NUCLEOTIDE SEQUENCE [LARGE SCALE GENOMIC DNA]</scope>
    <source>
        <strain evidence="7 8">DSM 6958</strain>
    </source>
</reference>
<comment type="similarity">
    <text evidence="1">Belongs to the SEC3 family.</text>
</comment>
<keyword evidence="8" id="KW-1185">Reference proteome</keyword>